<keyword evidence="2" id="KW-0479">Metal-binding</keyword>
<comment type="catalytic activity">
    <reaction evidence="2">
        <text>N-terminal N-formyl-L-methionyl-[peptide] + H2O = N-terminal L-methionyl-[peptide] + formate</text>
        <dbReference type="Rhea" id="RHEA:24420"/>
        <dbReference type="Rhea" id="RHEA-COMP:10639"/>
        <dbReference type="Rhea" id="RHEA-COMP:10640"/>
        <dbReference type="ChEBI" id="CHEBI:15377"/>
        <dbReference type="ChEBI" id="CHEBI:15740"/>
        <dbReference type="ChEBI" id="CHEBI:49298"/>
        <dbReference type="ChEBI" id="CHEBI:64731"/>
        <dbReference type="EC" id="3.5.1.88"/>
    </reaction>
</comment>
<protein>
    <recommendedName>
        <fullName evidence="2">Peptide deformylase</fullName>
        <shortName evidence="2">PDF</shortName>
        <ecNumber evidence="2">3.5.1.88</ecNumber>
    </recommendedName>
    <alternativeName>
        <fullName evidence="2">Polypeptide deformylase</fullName>
    </alternativeName>
</protein>
<organism evidence="3 4">
    <name type="scientific">Pelosinus baikalensis</name>
    <dbReference type="NCBI Taxonomy" id="2892015"/>
    <lineage>
        <taxon>Bacteria</taxon>
        <taxon>Bacillati</taxon>
        <taxon>Bacillota</taxon>
        <taxon>Negativicutes</taxon>
        <taxon>Selenomonadales</taxon>
        <taxon>Sporomusaceae</taxon>
        <taxon>Pelosinus</taxon>
    </lineage>
</organism>
<feature type="binding site" evidence="2">
    <location>
        <position position="90"/>
    </location>
    <ligand>
        <name>Fe cation</name>
        <dbReference type="ChEBI" id="CHEBI:24875"/>
    </ligand>
</feature>
<evidence type="ECO:0000313" key="4">
    <source>
        <dbReference type="Proteomes" id="UP001165492"/>
    </source>
</evidence>
<evidence type="ECO:0000313" key="3">
    <source>
        <dbReference type="EMBL" id="MCC5468015.1"/>
    </source>
</evidence>
<comment type="caution">
    <text evidence="3">The sequence shown here is derived from an EMBL/GenBank/DDBJ whole genome shotgun (WGS) entry which is preliminary data.</text>
</comment>
<dbReference type="HAMAP" id="MF_00163">
    <property type="entry name" value="Pep_deformylase"/>
    <property type="match status" value="1"/>
</dbReference>
<comment type="cofactor">
    <cofactor evidence="2">
        <name>Fe(2+)</name>
        <dbReference type="ChEBI" id="CHEBI:29033"/>
    </cofactor>
    <text evidence="2">Binds 1 Fe(2+) ion.</text>
</comment>
<gene>
    <name evidence="2 3" type="primary">def</name>
    <name evidence="3" type="ORF">LMF89_22010</name>
</gene>
<dbReference type="InterPro" id="IPR036821">
    <property type="entry name" value="Peptide_deformylase_sf"/>
</dbReference>
<dbReference type="EC" id="3.5.1.88" evidence="2"/>
<dbReference type="PRINTS" id="PR01576">
    <property type="entry name" value="PDEFORMYLASE"/>
</dbReference>
<evidence type="ECO:0000256" key="2">
    <source>
        <dbReference type="HAMAP-Rule" id="MF_00163"/>
    </source>
</evidence>
<dbReference type="PANTHER" id="PTHR10458:SF22">
    <property type="entry name" value="PEPTIDE DEFORMYLASE"/>
    <property type="match status" value="1"/>
</dbReference>
<comment type="function">
    <text evidence="2">Removes the formyl group from the N-terminal Met of newly synthesized proteins. Requires at least a dipeptide for an efficient rate of reaction. N-terminal L-methionine is a prerequisite for activity but the enzyme has broad specificity at other positions.</text>
</comment>
<dbReference type="PIRSF" id="PIRSF004749">
    <property type="entry name" value="Pep_def"/>
    <property type="match status" value="1"/>
</dbReference>
<dbReference type="NCBIfam" id="TIGR00079">
    <property type="entry name" value="pept_deformyl"/>
    <property type="match status" value="1"/>
</dbReference>
<dbReference type="InterPro" id="IPR023635">
    <property type="entry name" value="Peptide_deformylase"/>
</dbReference>
<name>A0ABS8HXZ5_9FIRM</name>
<dbReference type="GO" id="GO:0042586">
    <property type="term" value="F:peptide deformylase activity"/>
    <property type="evidence" value="ECO:0007669"/>
    <property type="project" value="UniProtKB-EC"/>
</dbReference>
<feature type="binding site" evidence="2">
    <location>
        <position position="134"/>
    </location>
    <ligand>
        <name>Fe cation</name>
        <dbReference type="ChEBI" id="CHEBI:24875"/>
    </ligand>
</feature>
<dbReference type="Pfam" id="PF01327">
    <property type="entry name" value="Pep_deformylase"/>
    <property type="match status" value="1"/>
</dbReference>
<keyword evidence="4" id="KW-1185">Reference proteome</keyword>
<dbReference type="EMBL" id="JAJHJB010000046">
    <property type="protein sequence ID" value="MCC5468015.1"/>
    <property type="molecule type" value="Genomic_DNA"/>
</dbReference>
<dbReference type="Proteomes" id="UP001165492">
    <property type="component" value="Unassembled WGS sequence"/>
</dbReference>
<dbReference type="SUPFAM" id="SSF56420">
    <property type="entry name" value="Peptide deformylase"/>
    <property type="match status" value="1"/>
</dbReference>
<feature type="binding site" evidence="2">
    <location>
        <position position="138"/>
    </location>
    <ligand>
        <name>Fe cation</name>
        <dbReference type="ChEBI" id="CHEBI:24875"/>
    </ligand>
</feature>
<dbReference type="CDD" id="cd00487">
    <property type="entry name" value="Pep_deformylase"/>
    <property type="match status" value="1"/>
</dbReference>
<reference evidence="3" key="1">
    <citation type="submission" date="2021-11" db="EMBL/GenBank/DDBJ databases">
        <title>Description of a new species Pelosinus isolated from the bottom sediments of Lake Baikal.</title>
        <authorList>
            <person name="Zakharyuk A."/>
        </authorList>
    </citation>
    <scope>NUCLEOTIDE SEQUENCE</scope>
    <source>
        <strain evidence="3">Bkl1</strain>
    </source>
</reference>
<keyword evidence="2" id="KW-0408">Iron</keyword>
<comment type="similarity">
    <text evidence="1 2">Belongs to the polypeptide deformylase family.</text>
</comment>
<accession>A0ABS8HXZ5</accession>
<dbReference type="Gene3D" id="3.90.45.10">
    <property type="entry name" value="Peptide deformylase"/>
    <property type="match status" value="1"/>
</dbReference>
<dbReference type="RefSeq" id="WP_229536927.1">
    <property type="nucleotide sequence ID" value="NZ_JAJHJB010000046.1"/>
</dbReference>
<dbReference type="NCBIfam" id="NF001159">
    <property type="entry name" value="PRK00150.1-3"/>
    <property type="match status" value="1"/>
</dbReference>
<evidence type="ECO:0000256" key="1">
    <source>
        <dbReference type="ARBA" id="ARBA00010759"/>
    </source>
</evidence>
<sequence length="163" mass="18298">MTIREVRQLGDVVLREISEEVKEIDEEILTLLKDMAETMYDAGGVGIAAPQVGELKRIVVIDVEKGQGLINLINPEIIETEESHEVTEGCLSIEHKKKRGKLLRPVKVTVKALNEKGEEFTMTGENLLAQAFCHEIDHLDGILIVDKVTEWLPKVEDKAEEDK</sequence>
<proteinExistence type="inferred from homology"/>
<feature type="active site" evidence="2">
    <location>
        <position position="135"/>
    </location>
</feature>
<keyword evidence="2" id="KW-0648">Protein biosynthesis</keyword>
<dbReference type="PANTHER" id="PTHR10458">
    <property type="entry name" value="PEPTIDE DEFORMYLASE"/>
    <property type="match status" value="1"/>
</dbReference>
<keyword evidence="2 3" id="KW-0378">Hydrolase</keyword>